<sequence length="202" mass="21921">MFKSPNSPNRFLVIYSCITTVGLAMMLMAFKNVKESFDEISVKRINIVDEKGNNRIVISNEERTPPPMVGGKTFKRRFNPAGFIFYDESGNECGGLAMAKSEGSGFRVMAFDYDNNDAIGIITQEDLAGKNFSAGLMVNDKKPGAPVGSGVNRINLNTTNGVAGLQINGPDGKVRLRVMVDSLGTPYMETVDANGKIVKKVI</sequence>
<dbReference type="EMBL" id="QLMA01000003">
    <property type="protein sequence ID" value="RAJ83638.1"/>
    <property type="molecule type" value="Genomic_DNA"/>
</dbReference>
<name>A0A327WBX3_9BACT</name>
<protein>
    <submittedName>
        <fullName evidence="2">Uncharacterized protein</fullName>
    </submittedName>
</protein>
<keyword evidence="3" id="KW-1185">Reference proteome</keyword>
<evidence type="ECO:0000313" key="2">
    <source>
        <dbReference type="EMBL" id="RAJ83638.1"/>
    </source>
</evidence>
<keyword evidence="1" id="KW-0812">Transmembrane</keyword>
<proteinExistence type="predicted"/>
<accession>A0A327WBX3</accession>
<dbReference type="OrthoDB" id="1349101at2"/>
<keyword evidence="1" id="KW-1133">Transmembrane helix</keyword>
<keyword evidence="1" id="KW-0472">Membrane</keyword>
<organism evidence="2 3">
    <name type="scientific">Chitinophaga dinghuensis</name>
    <dbReference type="NCBI Taxonomy" id="1539050"/>
    <lineage>
        <taxon>Bacteria</taxon>
        <taxon>Pseudomonadati</taxon>
        <taxon>Bacteroidota</taxon>
        <taxon>Chitinophagia</taxon>
        <taxon>Chitinophagales</taxon>
        <taxon>Chitinophagaceae</taxon>
        <taxon>Chitinophaga</taxon>
    </lineage>
</organism>
<comment type="caution">
    <text evidence="2">The sequence shown here is derived from an EMBL/GenBank/DDBJ whole genome shotgun (WGS) entry which is preliminary data.</text>
</comment>
<dbReference type="RefSeq" id="WP_111592273.1">
    <property type="nucleotide sequence ID" value="NZ_QLMA01000003.1"/>
</dbReference>
<evidence type="ECO:0000313" key="3">
    <source>
        <dbReference type="Proteomes" id="UP000249819"/>
    </source>
</evidence>
<evidence type="ECO:0000256" key="1">
    <source>
        <dbReference type="SAM" id="Phobius"/>
    </source>
</evidence>
<feature type="transmembrane region" description="Helical" evidence="1">
    <location>
        <begin position="12"/>
        <end position="30"/>
    </location>
</feature>
<reference evidence="2 3" key="1">
    <citation type="submission" date="2018-06" db="EMBL/GenBank/DDBJ databases">
        <title>Genomic Encyclopedia of Archaeal and Bacterial Type Strains, Phase II (KMG-II): from individual species to whole genera.</title>
        <authorList>
            <person name="Goeker M."/>
        </authorList>
    </citation>
    <scope>NUCLEOTIDE SEQUENCE [LARGE SCALE GENOMIC DNA]</scope>
    <source>
        <strain evidence="2 3">DSM 29821</strain>
    </source>
</reference>
<gene>
    <name evidence="2" type="ORF">CLV59_103609</name>
</gene>
<dbReference type="AlphaFoldDB" id="A0A327WBX3"/>
<dbReference type="Proteomes" id="UP000249819">
    <property type="component" value="Unassembled WGS sequence"/>
</dbReference>